<evidence type="ECO:0000256" key="3">
    <source>
        <dbReference type="ARBA" id="ARBA00023136"/>
    </source>
</evidence>
<dbReference type="Gene3D" id="1.10.3890.10">
    <property type="entry name" value="HflD-like"/>
    <property type="match status" value="1"/>
</dbReference>
<dbReference type="PANTHER" id="PTHR38100:SF1">
    <property type="entry name" value="HIGH FREQUENCY LYSOGENIZATION PROTEIN HFLD"/>
    <property type="match status" value="1"/>
</dbReference>
<keyword evidence="6" id="KW-1185">Reference proteome</keyword>
<dbReference type="STRING" id="743721.Psesu_1531"/>
<evidence type="ECO:0000256" key="1">
    <source>
        <dbReference type="ARBA" id="ARBA00022475"/>
    </source>
</evidence>
<sequence length="203" mass="21616">MENPHSDRVLALAGLAQSLQQVRRIAETGHSDTGAAQPVLDSVFRIDAPSAAAVYGGVPALAPGLRLLDAYLSSRADDPLLPRLGLATVQLERRFSSEPATLQAVATGLSAIAPRALELGSTHPEVLSALGTLYADTISHLRPRIMVQGNPHYLGQAGVVSEIRALLLAAVRSAMLWRQLGGSQWHFLLARKAMADAVRAHRN</sequence>
<proteinExistence type="inferred from homology"/>
<protein>
    <recommendedName>
        <fullName evidence="4">High frequency lysogenization protein HflD homolog</fullName>
    </recommendedName>
</protein>
<dbReference type="HAMAP" id="MF_00695">
    <property type="entry name" value="HflD_protein"/>
    <property type="match status" value="1"/>
</dbReference>
<dbReference type="PANTHER" id="PTHR38100">
    <property type="entry name" value="HIGH FREQUENCY LYSOGENIZATION PROTEIN HFLD"/>
    <property type="match status" value="1"/>
</dbReference>
<keyword evidence="1 4" id="KW-1003">Cell membrane</keyword>
<dbReference type="NCBIfam" id="NF001250">
    <property type="entry name" value="PRK00218.1-6"/>
    <property type="match status" value="1"/>
</dbReference>
<dbReference type="InterPro" id="IPR007451">
    <property type="entry name" value="HflD"/>
</dbReference>
<dbReference type="SUPFAM" id="SSF101322">
    <property type="entry name" value="YcfC-like"/>
    <property type="match status" value="1"/>
</dbReference>
<organism evidence="5 6">
    <name type="scientific">Pseudoxanthomonas suwonensis (strain 11-1)</name>
    <dbReference type="NCBI Taxonomy" id="743721"/>
    <lineage>
        <taxon>Bacteria</taxon>
        <taxon>Pseudomonadati</taxon>
        <taxon>Pseudomonadota</taxon>
        <taxon>Gammaproteobacteria</taxon>
        <taxon>Lysobacterales</taxon>
        <taxon>Lysobacteraceae</taxon>
        <taxon>Pseudoxanthomonas</taxon>
    </lineage>
</organism>
<dbReference type="Pfam" id="PF04356">
    <property type="entry name" value="DUF489"/>
    <property type="match status" value="1"/>
</dbReference>
<evidence type="ECO:0000256" key="2">
    <source>
        <dbReference type="ARBA" id="ARBA00022490"/>
    </source>
</evidence>
<reference evidence="5 6" key="1">
    <citation type="submission" date="2011-01" db="EMBL/GenBank/DDBJ databases">
        <title>Complete sequence of Pseudoxanthomonas suwonensis 11-1.</title>
        <authorList>
            <consortium name="US DOE Joint Genome Institute"/>
            <person name="Lucas S."/>
            <person name="Copeland A."/>
            <person name="Lapidus A."/>
            <person name="Cheng J.-F."/>
            <person name="Goodwin L."/>
            <person name="Pitluck S."/>
            <person name="Teshima H."/>
            <person name="Detter J.C."/>
            <person name="Han C."/>
            <person name="Tapia R."/>
            <person name="Land M."/>
            <person name="Hauser L."/>
            <person name="Kyrpides N."/>
            <person name="Ivanova N."/>
            <person name="Ovchinnikova G."/>
            <person name="Siebers A.K."/>
            <person name="Allgaier M."/>
            <person name="Thelen M.P."/>
            <person name="Hugenholtz P."/>
            <person name="Gladden J."/>
            <person name="Woyke T."/>
        </authorList>
    </citation>
    <scope>NUCLEOTIDE SEQUENCE [LARGE SCALE GENOMIC DNA]</scope>
    <source>
        <strain evidence="6">11-1</strain>
    </source>
</reference>
<dbReference type="InterPro" id="IPR035932">
    <property type="entry name" value="HflD-like_sf"/>
</dbReference>
<dbReference type="Proteomes" id="UP000008632">
    <property type="component" value="Chromosome"/>
</dbReference>
<dbReference type="EMBL" id="CP002446">
    <property type="protein sequence ID" value="ADV27378.1"/>
    <property type="molecule type" value="Genomic_DNA"/>
</dbReference>
<dbReference type="GO" id="GO:0005737">
    <property type="term" value="C:cytoplasm"/>
    <property type="evidence" value="ECO:0007669"/>
    <property type="project" value="UniProtKB-SubCell"/>
</dbReference>
<keyword evidence="3 4" id="KW-0472">Membrane</keyword>
<comment type="subcellular location">
    <subcellularLocation>
        <location evidence="4">Cytoplasm</location>
    </subcellularLocation>
    <subcellularLocation>
        <location evidence="4">Cell inner membrane</location>
        <topology evidence="4">Peripheral membrane protein</topology>
        <orientation evidence="4">Cytoplasmic side</orientation>
    </subcellularLocation>
</comment>
<keyword evidence="4" id="KW-0997">Cell inner membrane</keyword>
<dbReference type="OrthoDB" id="9788031at2"/>
<dbReference type="RefSeq" id="WP_013535206.1">
    <property type="nucleotide sequence ID" value="NC_014924.1"/>
</dbReference>
<accession>E6WSU1</accession>
<dbReference type="HOGENOM" id="CLU_098920_0_0_6"/>
<comment type="similarity">
    <text evidence="4">Belongs to the HflD family.</text>
</comment>
<dbReference type="AlphaFoldDB" id="E6WSU1"/>
<dbReference type="GO" id="GO:0005886">
    <property type="term" value="C:plasma membrane"/>
    <property type="evidence" value="ECO:0007669"/>
    <property type="project" value="UniProtKB-SubCell"/>
</dbReference>
<dbReference type="eggNOG" id="COG2915">
    <property type="taxonomic scope" value="Bacteria"/>
</dbReference>
<evidence type="ECO:0000313" key="6">
    <source>
        <dbReference type="Proteomes" id="UP000008632"/>
    </source>
</evidence>
<dbReference type="NCBIfam" id="NF001246">
    <property type="entry name" value="PRK00218.1-2"/>
    <property type="match status" value="1"/>
</dbReference>
<dbReference type="KEGG" id="psu:Psesu_1531"/>
<gene>
    <name evidence="4" type="primary">hflD</name>
    <name evidence="5" type="ordered locus">Psesu_1531</name>
</gene>
<evidence type="ECO:0000256" key="4">
    <source>
        <dbReference type="HAMAP-Rule" id="MF_00695"/>
    </source>
</evidence>
<keyword evidence="2 4" id="KW-0963">Cytoplasm</keyword>
<evidence type="ECO:0000313" key="5">
    <source>
        <dbReference type="EMBL" id="ADV27378.1"/>
    </source>
</evidence>
<name>E6WSU1_PSEUU</name>